<evidence type="ECO:0000313" key="10">
    <source>
        <dbReference type="Proteomes" id="UP000608513"/>
    </source>
</evidence>
<keyword evidence="4 7" id="KW-0408">Iron</keyword>
<comment type="caution">
    <text evidence="9">The sequence shown here is derived from an EMBL/GenBank/DDBJ whole genome shotgun (WGS) entry which is preliminary data.</text>
</comment>
<dbReference type="Pfam" id="PF00330">
    <property type="entry name" value="Aconitase"/>
    <property type="match status" value="2"/>
</dbReference>
<evidence type="ECO:0000256" key="2">
    <source>
        <dbReference type="ARBA" id="ARBA00022485"/>
    </source>
</evidence>
<comment type="function">
    <text evidence="7">Catalyzes the isomerization between 2-isopropylmalate and 3-isopropylmalate, via the formation of 2-isopropylmaleate.</text>
</comment>
<feature type="domain" description="Aconitase/3-isopropylmalate dehydratase large subunit alpha/beta/alpha" evidence="8">
    <location>
        <begin position="55"/>
        <end position="286"/>
    </location>
</feature>
<dbReference type="PANTHER" id="PTHR43822">
    <property type="entry name" value="HOMOACONITASE, MITOCHONDRIAL-RELATED"/>
    <property type="match status" value="1"/>
</dbReference>
<evidence type="ECO:0000313" key="9">
    <source>
        <dbReference type="EMBL" id="MBC5784379.1"/>
    </source>
</evidence>
<comment type="similarity">
    <text evidence="7">Belongs to the aconitase/IPM isomerase family. LeuC type 2 subfamily.</text>
</comment>
<dbReference type="InterPro" id="IPR050067">
    <property type="entry name" value="IPM_dehydratase_rel_enz"/>
</dbReference>
<dbReference type="PANTHER" id="PTHR43822:SF21">
    <property type="entry name" value="3-ISOPROPYLMALATE DEHYDRATASE LARGE SUBUNIT 1"/>
    <property type="match status" value="1"/>
</dbReference>
<comment type="subunit">
    <text evidence="1 7">Heterodimer of LeuC and LeuD.</text>
</comment>
<keyword evidence="6 7" id="KW-0456">Lyase</keyword>
<reference evidence="9" key="1">
    <citation type="submission" date="2020-08" db="EMBL/GenBank/DDBJ databases">
        <title>Ramlibacter sp. USB13 16S ribosomal RNA gene genome sequencing and assembly.</title>
        <authorList>
            <person name="Kang M."/>
        </authorList>
    </citation>
    <scope>NUCLEOTIDE SEQUENCE</scope>
    <source>
        <strain evidence="9">USB13</strain>
    </source>
</reference>
<evidence type="ECO:0000256" key="4">
    <source>
        <dbReference type="ARBA" id="ARBA00023004"/>
    </source>
</evidence>
<dbReference type="InterPro" id="IPR018136">
    <property type="entry name" value="Aconitase_4Fe-4S_BS"/>
</dbReference>
<keyword evidence="5 7" id="KW-0411">Iron-sulfur</keyword>
<dbReference type="Proteomes" id="UP000608513">
    <property type="component" value="Unassembled WGS sequence"/>
</dbReference>
<keyword evidence="7" id="KW-0028">Amino-acid biosynthesis</keyword>
<dbReference type="NCBIfam" id="TIGR01343">
    <property type="entry name" value="hacA_fam"/>
    <property type="match status" value="1"/>
</dbReference>
<dbReference type="HAMAP" id="MF_01027">
    <property type="entry name" value="LeuC_type2"/>
    <property type="match status" value="1"/>
</dbReference>
<dbReference type="PROSITE" id="PS00450">
    <property type="entry name" value="ACONITASE_1"/>
    <property type="match status" value="1"/>
</dbReference>
<keyword evidence="7" id="KW-0432">Leucine biosynthesis</keyword>
<feature type="binding site" evidence="7">
    <location>
        <position position="363"/>
    </location>
    <ligand>
        <name>[4Fe-4S] cluster</name>
        <dbReference type="ChEBI" id="CHEBI:49883"/>
    </ligand>
</feature>
<dbReference type="SUPFAM" id="SSF53732">
    <property type="entry name" value="Aconitase iron-sulfur domain"/>
    <property type="match status" value="1"/>
</dbReference>
<evidence type="ECO:0000256" key="1">
    <source>
        <dbReference type="ARBA" id="ARBA00011271"/>
    </source>
</evidence>
<dbReference type="RefSeq" id="WP_187077124.1">
    <property type="nucleotide sequence ID" value="NZ_JACORT010000006.1"/>
</dbReference>
<keyword evidence="2 7" id="KW-0004">4Fe-4S</keyword>
<dbReference type="PROSITE" id="PS01244">
    <property type="entry name" value="ACONITASE_2"/>
    <property type="match status" value="1"/>
</dbReference>
<evidence type="ECO:0000259" key="8">
    <source>
        <dbReference type="Pfam" id="PF00330"/>
    </source>
</evidence>
<dbReference type="PRINTS" id="PR00415">
    <property type="entry name" value="ACONITASE"/>
</dbReference>
<dbReference type="EMBL" id="JACORT010000006">
    <property type="protein sequence ID" value="MBC5784379.1"/>
    <property type="molecule type" value="Genomic_DNA"/>
</dbReference>
<evidence type="ECO:0000256" key="6">
    <source>
        <dbReference type="ARBA" id="ARBA00023239"/>
    </source>
</evidence>
<proteinExistence type="inferred from homology"/>
<keyword evidence="7" id="KW-0100">Branched-chain amino acid biosynthesis</keyword>
<sequence length="430" mass="45011">MGMTITEKILARAAGLDAVRPGQFLDCRVDQVASMDLQGKLVFNTIGSLGSEQLFDPARVAFTLDHQSPAQTVAIADVHAAIRQAAKKFEVKNLFDVGSGIMHVVMPERGLVLPGELVVMNESHTPTGGAMGAVVIGVGQTDAAVAAALGEIWLVVPATIRVNLRGTLREGVTTKDVALHLMSVLGYERKAIYKTIEIGGPGVKALSMDARFTITNYCSDMGAKSAIFEPDAVTLEYAAARAQRPFTPVCSDADCRYEEVVDVDLGALEPLLACPHALDNIHSVASQAGKAINEAFIGTCTNGRFEDLAAAAAIVRGRQVAPGVRFVVVPASREVYQRALKAGHIATLSEAGALVFPPGCGPCMGEHSGVLGAGEVAISSGNRNMEGRMGSPDSFVYLGSPQTVAASAVCGVITDPRKLAPLPQEEVAHA</sequence>
<evidence type="ECO:0000256" key="7">
    <source>
        <dbReference type="HAMAP-Rule" id="MF_01027"/>
    </source>
</evidence>
<dbReference type="InterPro" id="IPR036008">
    <property type="entry name" value="Aconitase_4Fe-4S_dom"/>
</dbReference>
<dbReference type="EC" id="4.2.1.33" evidence="7"/>
<keyword evidence="3 7" id="KW-0479">Metal-binding</keyword>
<comment type="cofactor">
    <cofactor evidence="7">
        <name>[4Fe-4S] cluster</name>
        <dbReference type="ChEBI" id="CHEBI:49883"/>
    </cofactor>
    <text evidence="7">Binds 1 [4Fe-4S] cluster per subunit.</text>
</comment>
<dbReference type="InterPro" id="IPR015931">
    <property type="entry name" value="Acnase/IPM_dHydase_lsu_aba_1/3"/>
</dbReference>
<accession>A0A923MTK3</accession>
<organism evidence="9 10">
    <name type="scientific">Ramlibacter cellulosilyticus</name>
    <dbReference type="NCBI Taxonomy" id="2764187"/>
    <lineage>
        <taxon>Bacteria</taxon>
        <taxon>Pseudomonadati</taxon>
        <taxon>Pseudomonadota</taxon>
        <taxon>Betaproteobacteria</taxon>
        <taxon>Burkholderiales</taxon>
        <taxon>Comamonadaceae</taxon>
        <taxon>Ramlibacter</taxon>
    </lineage>
</organism>
<dbReference type="GO" id="GO:0003861">
    <property type="term" value="F:3-isopropylmalate dehydratase activity"/>
    <property type="evidence" value="ECO:0007669"/>
    <property type="project" value="UniProtKB-UniRule"/>
</dbReference>
<protein>
    <recommendedName>
        <fullName evidence="7">3-isopropylmalate dehydratase large subunit</fullName>
        <ecNumber evidence="7">4.2.1.33</ecNumber>
    </recommendedName>
    <alternativeName>
        <fullName evidence="7">Alpha-IPM isomerase</fullName>
        <shortName evidence="7">IPMI</shortName>
    </alternativeName>
    <alternativeName>
        <fullName evidence="7">Isopropylmalate isomerase</fullName>
    </alternativeName>
</protein>
<evidence type="ECO:0000256" key="3">
    <source>
        <dbReference type="ARBA" id="ARBA00022723"/>
    </source>
</evidence>
<dbReference type="GO" id="GO:0051539">
    <property type="term" value="F:4 iron, 4 sulfur cluster binding"/>
    <property type="evidence" value="ECO:0007669"/>
    <property type="project" value="UniProtKB-KW"/>
</dbReference>
<comment type="pathway">
    <text evidence="7">Amino-acid biosynthesis; L-leucine biosynthesis; L-leucine from 3-methyl-2-oxobutanoate: step 2/4.</text>
</comment>
<feature type="binding site" evidence="7">
    <location>
        <position position="360"/>
    </location>
    <ligand>
        <name>[4Fe-4S] cluster</name>
        <dbReference type="ChEBI" id="CHEBI:49883"/>
    </ligand>
</feature>
<gene>
    <name evidence="7" type="primary">leuC</name>
    <name evidence="9" type="ORF">H8N03_15605</name>
</gene>
<dbReference type="Gene3D" id="3.30.499.10">
    <property type="entry name" value="Aconitase, domain 3"/>
    <property type="match status" value="2"/>
</dbReference>
<dbReference type="AlphaFoldDB" id="A0A923MTK3"/>
<dbReference type="NCBIfam" id="NF001614">
    <property type="entry name" value="PRK00402.1"/>
    <property type="match status" value="1"/>
</dbReference>
<feature type="domain" description="Aconitase/3-isopropylmalate dehydratase large subunit alpha/beta/alpha" evidence="8">
    <location>
        <begin position="289"/>
        <end position="411"/>
    </location>
</feature>
<dbReference type="NCBIfam" id="TIGR02086">
    <property type="entry name" value="IPMI_arch"/>
    <property type="match status" value="1"/>
</dbReference>
<keyword evidence="10" id="KW-1185">Reference proteome</keyword>
<name>A0A923MTK3_9BURK</name>
<feature type="binding site" evidence="7">
    <location>
        <position position="300"/>
    </location>
    <ligand>
        <name>[4Fe-4S] cluster</name>
        <dbReference type="ChEBI" id="CHEBI:49883"/>
    </ligand>
</feature>
<dbReference type="InterPro" id="IPR011826">
    <property type="entry name" value="HAcnase/IPMdehydase_lsu_prok"/>
</dbReference>
<dbReference type="GO" id="GO:0046872">
    <property type="term" value="F:metal ion binding"/>
    <property type="evidence" value="ECO:0007669"/>
    <property type="project" value="UniProtKB-KW"/>
</dbReference>
<dbReference type="InterPro" id="IPR001030">
    <property type="entry name" value="Acoase/IPM_deHydtase_lsu_aba"/>
</dbReference>
<dbReference type="InterPro" id="IPR006251">
    <property type="entry name" value="Homoacnase/IPMdehydase_lsu"/>
</dbReference>
<dbReference type="GO" id="GO:0009098">
    <property type="term" value="P:L-leucine biosynthetic process"/>
    <property type="evidence" value="ECO:0007669"/>
    <property type="project" value="UniProtKB-UniRule"/>
</dbReference>
<comment type="catalytic activity">
    <reaction evidence="7">
        <text>(2R,3S)-3-isopropylmalate = (2S)-2-isopropylmalate</text>
        <dbReference type="Rhea" id="RHEA:32287"/>
        <dbReference type="ChEBI" id="CHEBI:1178"/>
        <dbReference type="ChEBI" id="CHEBI:35121"/>
        <dbReference type="EC" id="4.2.1.33"/>
    </reaction>
</comment>
<evidence type="ECO:0000256" key="5">
    <source>
        <dbReference type="ARBA" id="ARBA00023014"/>
    </source>
</evidence>